<accession>A0A183B815</accession>
<dbReference type="PANTHER" id="PTHR16166:SF93">
    <property type="entry name" value="INTERMEMBRANE LIPID TRANSFER PROTEIN VPS13"/>
    <property type="match status" value="1"/>
</dbReference>
<proteinExistence type="inferred from homology"/>
<dbReference type="Proteomes" id="UP000272942">
    <property type="component" value="Unassembled WGS sequence"/>
</dbReference>
<reference evidence="5" key="1">
    <citation type="submission" date="2016-06" db="UniProtKB">
        <authorList>
            <consortium name="WormBaseParasite"/>
        </authorList>
    </citation>
    <scope>IDENTIFICATION</scope>
</reference>
<evidence type="ECO:0000313" key="4">
    <source>
        <dbReference type="Proteomes" id="UP000272942"/>
    </source>
</evidence>
<comment type="similarity">
    <text evidence="1">Belongs to the VPS13 family.</text>
</comment>
<feature type="transmembrane region" description="Helical" evidence="2">
    <location>
        <begin position="242"/>
        <end position="259"/>
    </location>
</feature>
<keyword evidence="2" id="KW-0812">Transmembrane</keyword>
<keyword evidence="4" id="KW-1185">Reference proteome</keyword>
<dbReference type="AlphaFoldDB" id="A0A183B815"/>
<dbReference type="GO" id="GO:0045053">
    <property type="term" value="P:protein retention in Golgi apparatus"/>
    <property type="evidence" value="ECO:0007669"/>
    <property type="project" value="TreeGrafter"/>
</dbReference>
<evidence type="ECO:0000313" key="3">
    <source>
        <dbReference type="EMBL" id="VDP92622.1"/>
    </source>
</evidence>
<evidence type="ECO:0000256" key="2">
    <source>
        <dbReference type="SAM" id="Phobius"/>
    </source>
</evidence>
<keyword evidence="2" id="KW-1133">Transmembrane helix</keyword>
<dbReference type="OrthoDB" id="428159at2759"/>
<dbReference type="WBParaSite" id="ECPE_0001539001-mRNA-1">
    <property type="protein sequence ID" value="ECPE_0001539001-mRNA-1"/>
    <property type="gene ID" value="ECPE_0001539001"/>
</dbReference>
<dbReference type="EMBL" id="UZAN01060284">
    <property type="protein sequence ID" value="VDP92622.1"/>
    <property type="molecule type" value="Genomic_DNA"/>
</dbReference>
<dbReference type="PANTHER" id="PTHR16166">
    <property type="entry name" value="VACUOLAR PROTEIN SORTING-ASSOCIATED PROTEIN VPS13"/>
    <property type="match status" value="1"/>
</dbReference>
<dbReference type="GO" id="GO:0006623">
    <property type="term" value="P:protein targeting to vacuole"/>
    <property type="evidence" value="ECO:0007669"/>
    <property type="project" value="TreeGrafter"/>
</dbReference>
<reference evidence="3 4" key="2">
    <citation type="submission" date="2018-11" db="EMBL/GenBank/DDBJ databases">
        <authorList>
            <consortium name="Pathogen Informatics"/>
        </authorList>
    </citation>
    <scope>NUCLEOTIDE SEQUENCE [LARGE SCALE GENOMIC DNA]</scope>
    <source>
        <strain evidence="3 4">Egypt</strain>
    </source>
</reference>
<protein>
    <submittedName>
        <fullName evidence="5">Ig-like domain-containing protein</fullName>
    </submittedName>
</protein>
<dbReference type="InterPro" id="IPR026847">
    <property type="entry name" value="VPS13"/>
</dbReference>
<gene>
    <name evidence="3" type="ORF">ECPE_LOCUS15350</name>
</gene>
<evidence type="ECO:0000256" key="1">
    <source>
        <dbReference type="ARBA" id="ARBA00006545"/>
    </source>
</evidence>
<organism evidence="5">
    <name type="scientific">Echinostoma caproni</name>
    <dbReference type="NCBI Taxonomy" id="27848"/>
    <lineage>
        <taxon>Eukaryota</taxon>
        <taxon>Metazoa</taxon>
        <taxon>Spiralia</taxon>
        <taxon>Lophotrochozoa</taxon>
        <taxon>Platyhelminthes</taxon>
        <taxon>Trematoda</taxon>
        <taxon>Digenea</taxon>
        <taxon>Plagiorchiida</taxon>
        <taxon>Echinostomata</taxon>
        <taxon>Echinostomatoidea</taxon>
        <taxon>Echinostomatidae</taxon>
        <taxon>Echinostoma</taxon>
    </lineage>
</organism>
<sequence>MGRETACAKAVTSSSHELVYLAPMSERSVSTVTNPKTLQTVESAIQSGRFYTRPTWPVQLVQYQSSGKSPTICYYNVVTLDGSYTDFSFGSPDTANISAPPDGGSTCTDQNDFLMVIRNSIVLHNQLPISVNYVVAEVSKEIDPGSHATLRTVLPTKSVIIVWFDYDGRVYRGKLELSSTMDELTVCTFESREGYELLTLHLGLRSVTAMGQTALMLYAPYWMINKTGRNLTYKVCLKKRKHWLFILFLLHFYYALFLYF</sequence>
<evidence type="ECO:0000313" key="5">
    <source>
        <dbReference type="WBParaSite" id="ECPE_0001539001-mRNA-1"/>
    </source>
</evidence>
<name>A0A183B815_9TREM</name>
<keyword evidence="2" id="KW-0472">Membrane</keyword>